<dbReference type="SUPFAM" id="SSF56399">
    <property type="entry name" value="ADP-ribosylation"/>
    <property type="match status" value="1"/>
</dbReference>
<protein>
    <submittedName>
        <fullName evidence="1">Uncharacterized protein</fullName>
    </submittedName>
</protein>
<organism evidence="1 2">
    <name type="scientific">Clostridium gasigenes</name>
    <dbReference type="NCBI Taxonomy" id="94869"/>
    <lineage>
        <taxon>Bacteria</taxon>
        <taxon>Bacillati</taxon>
        <taxon>Bacillota</taxon>
        <taxon>Clostridia</taxon>
        <taxon>Eubacteriales</taxon>
        <taxon>Clostridiaceae</taxon>
        <taxon>Clostridium</taxon>
    </lineage>
</organism>
<dbReference type="RefSeq" id="WP_185163620.1">
    <property type="nucleotide sequence ID" value="NZ_JACKWY010000002.1"/>
</dbReference>
<proteinExistence type="predicted"/>
<sequence length="129" mass="15219">MILYHATNKENKEKILQEGFKVSKGSWKDNQWIGRYFVDNVFGEGVYLTNIENNTRDYGNKIIKCEVDDEHLGEKFIILNDRNTPKAIEVIKKTSKRELYRAISVYFKDYNYTEVIVYEPSIIKILGEE</sequence>
<reference evidence="1 2" key="1">
    <citation type="submission" date="2020-08" db="EMBL/GenBank/DDBJ databases">
        <title>Clostridia isolated from Swiss meat.</title>
        <authorList>
            <person name="Wambui J."/>
            <person name="Stevens M.J.A."/>
            <person name="Stephan R."/>
        </authorList>
    </citation>
    <scope>NUCLEOTIDE SEQUENCE [LARGE SCALE GENOMIC DNA]</scope>
    <source>
        <strain evidence="1 2">CM001</strain>
    </source>
</reference>
<dbReference type="AlphaFoldDB" id="A0A7X0VQE1"/>
<comment type="caution">
    <text evidence="1">The sequence shown here is derived from an EMBL/GenBank/DDBJ whole genome shotgun (WGS) entry which is preliminary data.</text>
</comment>
<evidence type="ECO:0000313" key="1">
    <source>
        <dbReference type="EMBL" id="MBB6713898.1"/>
    </source>
</evidence>
<name>A0A7X0VQE1_9CLOT</name>
<accession>A0A7X0VQE1</accession>
<evidence type="ECO:0000313" key="2">
    <source>
        <dbReference type="Proteomes" id="UP000585258"/>
    </source>
</evidence>
<dbReference type="Gene3D" id="3.90.228.10">
    <property type="match status" value="1"/>
</dbReference>
<dbReference type="Proteomes" id="UP000585258">
    <property type="component" value="Unassembled WGS sequence"/>
</dbReference>
<dbReference type="EMBL" id="JACKWY010000002">
    <property type="protein sequence ID" value="MBB6713898.1"/>
    <property type="molecule type" value="Genomic_DNA"/>
</dbReference>
<gene>
    <name evidence="1" type="ORF">H7E68_03980</name>
</gene>